<dbReference type="InterPro" id="IPR001647">
    <property type="entry name" value="HTH_TetR"/>
</dbReference>
<feature type="DNA-binding region" description="H-T-H motif" evidence="4">
    <location>
        <begin position="32"/>
        <end position="51"/>
    </location>
</feature>
<evidence type="ECO:0000256" key="1">
    <source>
        <dbReference type="ARBA" id="ARBA00023015"/>
    </source>
</evidence>
<dbReference type="AlphaFoldDB" id="A0A4V3EJE1"/>
<evidence type="ECO:0000256" key="2">
    <source>
        <dbReference type="ARBA" id="ARBA00023125"/>
    </source>
</evidence>
<dbReference type="OrthoDB" id="70491at2"/>
<dbReference type="InterPro" id="IPR009057">
    <property type="entry name" value="Homeodomain-like_sf"/>
</dbReference>
<dbReference type="GO" id="GO:0000976">
    <property type="term" value="F:transcription cis-regulatory region binding"/>
    <property type="evidence" value="ECO:0007669"/>
    <property type="project" value="TreeGrafter"/>
</dbReference>
<keyword evidence="7" id="KW-1185">Reference proteome</keyword>
<dbReference type="Proteomes" id="UP000294558">
    <property type="component" value="Unassembled WGS sequence"/>
</dbReference>
<dbReference type="InterPro" id="IPR023772">
    <property type="entry name" value="DNA-bd_HTH_TetR-type_CS"/>
</dbReference>
<name>A0A4V3EJE1_9ACTN</name>
<keyword evidence="2 4" id="KW-0238">DNA-binding</keyword>
<keyword evidence="3" id="KW-0804">Transcription</keyword>
<evidence type="ECO:0000313" key="7">
    <source>
        <dbReference type="Proteomes" id="UP000294558"/>
    </source>
</evidence>
<reference evidence="6 7" key="1">
    <citation type="submission" date="2019-03" db="EMBL/GenBank/DDBJ databases">
        <title>Sequencing the genomes of 1000 actinobacteria strains.</title>
        <authorList>
            <person name="Klenk H.-P."/>
        </authorList>
    </citation>
    <scope>NUCLEOTIDE SEQUENCE [LARGE SCALE GENOMIC DNA]</scope>
    <source>
        <strain evidence="6 7">DSM 18936</strain>
    </source>
</reference>
<comment type="caution">
    <text evidence="6">The sequence shown here is derived from an EMBL/GenBank/DDBJ whole genome shotgun (WGS) entry which is preliminary data.</text>
</comment>
<dbReference type="Gene3D" id="1.10.357.10">
    <property type="entry name" value="Tetracycline Repressor, domain 2"/>
    <property type="match status" value="1"/>
</dbReference>
<accession>A0A4V3EJE1</accession>
<evidence type="ECO:0000256" key="4">
    <source>
        <dbReference type="PROSITE-ProRule" id="PRU00335"/>
    </source>
</evidence>
<evidence type="ECO:0000259" key="5">
    <source>
        <dbReference type="PROSITE" id="PS50977"/>
    </source>
</evidence>
<evidence type="ECO:0000256" key="3">
    <source>
        <dbReference type="ARBA" id="ARBA00023163"/>
    </source>
</evidence>
<dbReference type="PRINTS" id="PR00455">
    <property type="entry name" value="HTHTETR"/>
</dbReference>
<dbReference type="PROSITE" id="PS50977">
    <property type="entry name" value="HTH_TETR_2"/>
    <property type="match status" value="1"/>
</dbReference>
<dbReference type="SUPFAM" id="SSF48498">
    <property type="entry name" value="Tetracyclin repressor-like, C-terminal domain"/>
    <property type="match status" value="1"/>
</dbReference>
<dbReference type="PROSITE" id="PS01081">
    <property type="entry name" value="HTH_TETR_1"/>
    <property type="match status" value="1"/>
</dbReference>
<dbReference type="Pfam" id="PF00440">
    <property type="entry name" value="TetR_N"/>
    <property type="match status" value="1"/>
</dbReference>
<dbReference type="PANTHER" id="PTHR30055">
    <property type="entry name" value="HTH-TYPE TRANSCRIPTIONAL REGULATOR RUTR"/>
    <property type="match status" value="1"/>
</dbReference>
<dbReference type="RefSeq" id="WP_133870035.1">
    <property type="nucleotide sequence ID" value="NZ_JAVJPS010000030.1"/>
</dbReference>
<evidence type="ECO:0000313" key="6">
    <source>
        <dbReference type="EMBL" id="TDT17768.1"/>
    </source>
</evidence>
<dbReference type="GO" id="GO:0045892">
    <property type="term" value="P:negative regulation of DNA-templated transcription"/>
    <property type="evidence" value="ECO:0007669"/>
    <property type="project" value="UniProtKB-ARBA"/>
</dbReference>
<dbReference type="PANTHER" id="PTHR30055:SF160">
    <property type="entry name" value="TRANSCRIPTIONAL REGULATORY PROTEIN (PROBABLY ASNC-FAMILY)-RELATED"/>
    <property type="match status" value="1"/>
</dbReference>
<organism evidence="6 7">
    <name type="scientific">Ilumatobacter fluminis</name>
    <dbReference type="NCBI Taxonomy" id="467091"/>
    <lineage>
        <taxon>Bacteria</taxon>
        <taxon>Bacillati</taxon>
        <taxon>Actinomycetota</taxon>
        <taxon>Acidimicrobiia</taxon>
        <taxon>Acidimicrobiales</taxon>
        <taxon>Ilumatobacteraceae</taxon>
        <taxon>Ilumatobacter</taxon>
    </lineage>
</organism>
<feature type="domain" description="HTH tetR-type" evidence="5">
    <location>
        <begin position="9"/>
        <end position="69"/>
    </location>
</feature>
<protein>
    <submittedName>
        <fullName evidence="6">TetR family transcriptional regulator</fullName>
    </submittedName>
</protein>
<dbReference type="GO" id="GO:0003700">
    <property type="term" value="F:DNA-binding transcription factor activity"/>
    <property type="evidence" value="ECO:0007669"/>
    <property type="project" value="TreeGrafter"/>
</dbReference>
<sequence length="197" mass="21432">MSSPRLSADARRQQILDVAIDEFGRSGYFGTSMNDIAEAAGVTKPVLYQHFDSKADLYRALLDEVGTRLIETIAKATTEAADGRERTERGFGAYFGWVADHHQEFTLLFGGSARQEGEFAAQVRRINDAAATAIAGLIDVDLDPAHRETIAHGLVGLAEGASRRLVGSGERFDPDEIARVVSQLAWAGLRAVDRKSR</sequence>
<dbReference type="InterPro" id="IPR054129">
    <property type="entry name" value="DesT_TetR_C"/>
</dbReference>
<keyword evidence="1" id="KW-0805">Transcription regulation</keyword>
<dbReference type="Pfam" id="PF21943">
    <property type="entry name" value="TetR_C_46"/>
    <property type="match status" value="1"/>
</dbReference>
<dbReference type="EMBL" id="SOAU01000001">
    <property type="protein sequence ID" value="TDT17768.1"/>
    <property type="molecule type" value="Genomic_DNA"/>
</dbReference>
<proteinExistence type="predicted"/>
<gene>
    <name evidence="6" type="ORF">BDK89_3381</name>
</gene>
<dbReference type="InterPro" id="IPR050109">
    <property type="entry name" value="HTH-type_TetR-like_transc_reg"/>
</dbReference>
<dbReference type="FunFam" id="1.10.10.60:FF:000141">
    <property type="entry name" value="TetR family transcriptional regulator"/>
    <property type="match status" value="1"/>
</dbReference>
<dbReference type="SUPFAM" id="SSF46689">
    <property type="entry name" value="Homeodomain-like"/>
    <property type="match status" value="1"/>
</dbReference>
<dbReference type="InterPro" id="IPR036271">
    <property type="entry name" value="Tet_transcr_reg_TetR-rel_C_sf"/>
</dbReference>